<name>A0A150J6X1_9EURY</name>
<feature type="coiled-coil region" evidence="1">
    <location>
        <begin position="11"/>
        <end position="38"/>
    </location>
</feature>
<evidence type="ECO:0000313" key="2">
    <source>
        <dbReference type="EMBL" id="KYC52966.1"/>
    </source>
</evidence>
<dbReference type="Proteomes" id="UP000092420">
    <property type="component" value="Unassembled WGS sequence"/>
</dbReference>
<evidence type="ECO:0000313" key="3">
    <source>
        <dbReference type="Proteomes" id="UP000092420"/>
    </source>
</evidence>
<protein>
    <submittedName>
        <fullName evidence="2">Uncharacterized protein</fullName>
    </submittedName>
</protein>
<dbReference type="AlphaFoldDB" id="A0A150J6X1"/>
<comment type="caution">
    <text evidence="2">The sequence shown here is derived from an EMBL/GenBank/DDBJ whole genome shotgun (WGS) entry which is preliminary data.</text>
</comment>
<feature type="coiled-coil region" evidence="1">
    <location>
        <begin position="103"/>
        <end position="130"/>
    </location>
</feature>
<evidence type="ECO:0000256" key="1">
    <source>
        <dbReference type="SAM" id="Coils"/>
    </source>
</evidence>
<proteinExistence type="predicted"/>
<reference evidence="2 3" key="1">
    <citation type="journal article" date="2016" name="ISME J.">
        <title>Chasing the elusive Euryarchaeota class WSA2: genomes reveal a uniquely fastidious methyl-reducing methanogen.</title>
        <authorList>
            <person name="Nobu M.K."/>
            <person name="Narihiro T."/>
            <person name="Kuroda K."/>
            <person name="Mei R."/>
            <person name="Liu W.T."/>
        </authorList>
    </citation>
    <scope>NUCLEOTIDE SEQUENCE [LARGE SCALE GENOMIC DNA]</scope>
    <source>
        <strain evidence="2">ADurb1013_Bin02101</strain>
    </source>
</reference>
<gene>
    <name evidence="2" type="ORF">AN188_01532</name>
</gene>
<dbReference type="EMBL" id="LNJB01000033">
    <property type="protein sequence ID" value="KYC52966.1"/>
    <property type="molecule type" value="Genomic_DNA"/>
</dbReference>
<organism evidence="2 3">
    <name type="scientific">Candidatus Methanofastidiosum methylothiophilum</name>
    <dbReference type="NCBI Taxonomy" id="1705564"/>
    <lineage>
        <taxon>Archaea</taxon>
        <taxon>Methanobacteriati</taxon>
        <taxon>Methanobacteriota</taxon>
        <taxon>Stenosarchaea group</taxon>
        <taxon>Candidatus Methanofastidiosia</taxon>
        <taxon>Candidatus Methanofastidiosales</taxon>
        <taxon>Candidatus Methanofastidiosaceae</taxon>
        <taxon>Candidatus Methanofastidiosum</taxon>
    </lineage>
</organism>
<sequence>MVTEQELFELMADLIEWKSQLKEELEETEEKYKNLKSTICNIMLEKNELQKKIKTKHGKTLTLFIKEVSYLDKKLSDSEIIEKFETCEETKDLVIKEYKKSDILNYKKSLEGKETELDDVEKEINEIINECFNIGKRTEIGIRTTNTKE</sequence>
<keyword evidence="1" id="KW-0175">Coiled coil</keyword>
<accession>A0A150J6X1</accession>